<feature type="transmembrane region" description="Helical" evidence="1">
    <location>
        <begin position="64"/>
        <end position="84"/>
    </location>
</feature>
<proteinExistence type="predicted"/>
<keyword evidence="1" id="KW-0472">Membrane</keyword>
<reference evidence="2 3" key="1">
    <citation type="journal article" date="2013" name="Nature">
        <title>Anaerobic oxidation of methane coupled to nitrate reduction in a novel archaeal lineage.</title>
        <authorList>
            <person name="Haroon M.F."/>
            <person name="Hu S."/>
            <person name="Shi Y."/>
            <person name="Imelfort M."/>
            <person name="Keller J."/>
            <person name="Hugenholtz P."/>
            <person name="Yuan Z."/>
            <person name="Tyson G.W."/>
        </authorList>
    </citation>
    <scope>NUCLEOTIDE SEQUENCE [LARGE SCALE GENOMIC DNA]</scope>
    <source>
        <strain evidence="2 3">ANME-2d</strain>
    </source>
</reference>
<evidence type="ECO:0000313" key="2">
    <source>
        <dbReference type="EMBL" id="KCZ72094.1"/>
    </source>
</evidence>
<dbReference type="EMBL" id="JMIY01000003">
    <property type="protein sequence ID" value="KCZ72094.1"/>
    <property type="molecule type" value="Genomic_DNA"/>
</dbReference>
<keyword evidence="1" id="KW-0812">Transmembrane</keyword>
<dbReference type="Proteomes" id="UP000027153">
    <property type="component" value="Unassembled WGS sequence"/>
</dbReference>
<dbReference type="AlphaFoldDB" id="A0A062V8L1"/>
<evidence type="ECO:0000256" key="1">
    <source>
        <dbReference type="SAM" id="Phobius"/>
    </source>
</evidence>
<evidence type="ECO:0000313" key="3">
    <source>
        <dbReference type="Proteomes" id="UP000027153"/>
    </source>
</evidence>
<protein>
    <submittedName>
        <fullName evidence="2">Uncharacterized protein</fullName>
    </submittedName>
</protein>
<keyword evidence="3" id="KW-1185">Reference proteome</keyword>
<sequence>MEFRNHAIVLNHTSSVLIMNKAGLFLFETLILIYETTSIPSPGLLSCKQHYNVLKQAKKLRIIFVIRSFVSHYIIIYILFNLYFNKHEQ</sequence>
<keyword evidence="1" id="KW-1133">Transmembrane helix</keyword>
<accession>A0A062V8L1</accession>
<name>A0A062V8L1_9EURY</name>
<gene>
    <name evidence="2" type="ORF">ANME2D_01496</name>
</gene>
<organism evidence="2 3">
    <name type="scientific">Candidatus Methanoperedens nitratireducens</name>
    <dbReference type="NCBI Taxonomy" id="1392998"/>
    <lineage>
        <taxon>Archaea</taxon>
        <taxon>Methanobacteriati</taxon>
        <taxon>Methanobacteriota</taxon>
        <taxon>Stenosarchaea group</taxon>
        <taxon>Methanomicrobia</taxon>
        <taxon>Methanosarcinales</taxon>
        <taxon>ANME-2 cluster</taxon>
        <taxon>Candidatus Methanoperedentaceae</taxon>
        <taxon>Candidatus Methanoperedens</taxon>
    </lineage>
</organism>
<comment type="caution">
    <text evidence="2">The sequence shown here is derived from an EMBL/GenBank/DDBJ whole genome shotgun (WGS) entry which is preliminary data.</text>
</comment>